<evidence type="ECO:0000313" key="11">
    <source>
        <dbReference type="Proteomes" id="UP000318582"/>
    </source>
</evidence>
<comment type="similarity">
    <text evidence="2 7">Belongs to the major facilitator superfamily. Sugar transporter (TC 2.A.1.1) family.</text>
</comment>
<dbReference type="STRING" id="109895.A0A507DZ68"/>
<evidence type="ECO:0000256" key="2">
    <source>
        <dbReference type="ARBA" id="ARBA00010992"/>
    </source>
</evidence>
<evidence type="ECO:0000256" key="6">
    <source>
        <dbReference type="ARBA" id="ARBA00023136"/>
    </source>
</evidence>
<dbReference type="PANTHER" id="PTHR23503:SF8">
    <property type="entry name" value="FACILITATED GLUCOSE TRANSPORTER PROTEIN 1"/>
    <property type="match status" value="1"/>
</dbReference>
<keyword evidence="6 8" id="KW-0472">Membrane</keyword>
<dbReference type="NCBIfam" id="TIGR00879">
    <property type="entry name" value="SP"/>
    <property type="match status" value="1"/>
</dbReference>
<feature type="transmembrane region" description="Helical" evidence="8">
    <location>
        <begin position="360"/>
        <end position="382"/>
    </location>
</feature>
<dbReference type="Gene3D" id="1.20.1250.20">
    <property type="entry name" value="MFS general substrate transporter like domains"/>
    <property type="match status" value="1"/>
</dbReference>
<feature type="transmembrane region" description="Helical" evidence="8">
    <location>
        <begin position="265"/>
        <end position="287"/>
    </location>
</feature>
<dbReference type="InterPro" id="IPR045263">
    <property type="entry name" value="GLUT"/>
</dbReference>
<evidence type="ECO:0000256" key="4">
    <source>
        <dbReference type="ARBA" id="ARBA00022692"/>
    </source>
</evidence>
<keyword evidence="3 7" id="KW-0813">Transport</keyword>
<dbReference type="Proteomes" id="UP000318582">
    <property type="component" value="Unassembled WGS sequence"/>
</dbReference>
<dbReference type="GO" id="GO:0015149">
    <property type="term" value="F:hexose transmembrane transporter activity"/>
    <property type="evidence" value="ECO:0007669"/>
    <property type="project" value="TreeGrafter"/>
</dbReference>
<feature type="transmembrane region" description="Helical" evidence="8">
    <location>
        <begin position="94"/>
        <end position="115"/>
    </location>
</feature>
<dbReference type="InterPro" id="IPR005828">
    <property type="entry name" value="MFS_sugar_transport-like"/>
</dbReference>
<dbReference type="GO" id="GO:0016020">
    <property type="term" value="C:membrane"/>
    <property type="evidence" value="ECO:0007669"/>
    <property type="project" value="UniProtKB-SubCell"/>
</dbReference>
<keyword evidence="11" id="KW-1185">Reference proteome</keyword>
<gene>
    <name evidence="10" type="ORF">PhCBS80983_g04055</name>
</gene>
<dbReference type="PRINTS" id="PR00171">
    <property type="entry name" value="SUGRTRNSPORT"/>
</dbReference>
<feature type="transmembrane region" description="Helical" evidence="8">
    <location>
        <begin position="294"/>
        <end position="312"/>
    </location>
</feature>
<name>A0A507DZ68_9FUNG</name>
<dbReference type="Pfam" id="PF00083">
    <property type="entry name" value="Sugar_tr"/>
    <property type="match status" value="1"/>
</dbReference>
<feature type="transmembrane region" description="Helical" evidence="8">
    <location>
        <begin position="121"/>
        <end position="140"/>
    </location>
</feature>
<feature type="domain" description="Major facilitator superfamily (MFS) profile" evidence="9">
    <location>
        <begin position="1"/>
        <end position="413"/>
    </location>
</feature>
<feature type="transmembrane region" description="Helical" evidence="8">
    <location>
        <begin position="61"/>
        <end position="82"/>
    </location>
</feature>
<dbReference type="PANTHER" id="PTHR23503">
    <property type="entry name" value="SOLUTE CARRIER FAMILY 2"/>
    <property type="match status" value="1"/>
</dbReference>
<dbReference type="SUPFAM" id="SSF103473">
    <property type="entry name" value="MFS general substrate transporter"/>
    <property type="match status" value="1"/>
</dbReference>
<evidence type="ECO:0000256" key="5">
    <source>
        <dbReference type="ARBA" id="ARBA00022989"/>
    </source>
</evidence>
<dbReference type="AlphaFoldDB" id="A0A507DZ68"/>
<keyword evidence="4 8" id="KW-0812">Transmembrane</keyword>
<feature type="transmembrane region" description="Helical" evidence="8">
    <location>
        <begin position="230"/>
        <end position="253"/>
    </location>
</feature>
<reference evidence="10 11" key="1">
    <citation type="journal article" date="2019" name="Sci. Rep.">
        <title>Comparative genomics of chytrid fungi reveal insights into the obligate biotrophic and pathogenic lifestyle of Synchytrium endobioticum.</title>
        <authorList>
            <person name="van de Vossenberg B.T.L.H."/>
            <person name="Warris S."/>
            <person name="Nguyen H.D.T."/>
            <person name="van Gent-Pelzer M.P.E."/>
            <person name="Joly D.L."/>
            <person name="van de Geest H.C."/>
            <person name="Bonants P.J.M."/>
            <person name="Smith D.S."/>
            <person name="Levesque C.A."/>
            <person name="van der Lee T.A.J."/>
        </authorList>
    </citation>
    <scope>NUCLEOTIDE SEQUENCE [LARGE SCALE GENOMIC DNA]</scope>
    <source>
        <strain evidence="10 11">CBS 809.83</strain>
    </source>
</reference>
<sequence>MTDWEWGTFVSLFLLGGVIGGLTGGHLSSAYGRRRALLCTNFLFALGTLSITLAHSPMPLFAARLLTGIAAGMSTVVVPVYINELAPRRWAGMLGSANQMAIVVGILVSAIAGLGMATVELWRGMFALALVPNALQWVLLPMCVESPSWLAAQGLAQDNKEAIDKLYGSPISLPIDDEETRVLPDDIEESASSHGAFDASPDATSSPASSHTHQLSYAQLFASHEMRRPLIAALGLHVIQQFSGINAAIFYSTTIFTQTYSPQTAIHLTVLVSVVNLFMTIISTLLIDSLGRRTLVLTSEAMMAACAAAVFVTNTSLNDPPPALVAGLLVAFVGAFAVGLGAIPWIILPELIPPTGLTAAASLGTATNWGSAFVLALLFPVAIGAMGYTVFLLFALFLAMSFVFTWVYVPETKAGAVRI</sequence>
<proteinExistence type="inferred from homology"/>
<dbReference type="InterPro" id="IPR003663">
    <property type="entry name" value="Sugar/inositol_transpt"/>
</dbReference>
<protein>
    <recommendedName>
        <fullName evidence="9">Major facilitator superfamily (MFS) profile domain-containing protein</fullName>
    </recommendedName>
</protein>
<evidence type="ECO:0000259" key="9">
    <source>
        <dbReference type="PROSITE" id="PS50850"/>
    </source>
</evidence>
<evidence type="ECO:0000313" key="10">
    <source>
        <dbReference type="EMBL" id="TPX57119.1"/>
    </source>
</evidence>
<feature type="transmembrane region" description="Helical" evidence="8">
    <location>
        <begin position="6"/>
        <end position="24"/>
    </location>
</feature>
<dbReference type="EMBL" id="QEAQ01000058">
    <property type="protein sequence ID" value="TPX57119.1"/>
    <property type="molecule type" value="Genomic_DNA"/>
</dbReference>
<comment type="caution">
    <text evidence="10">The sequence shown here is derived from an EMBL/GenBank/DDBJ whole genome shotgun (WGS) entry which is preliminary data.</text>
</comment>
<dbReference type="InterPro" id="IPR020846">
    <property type="entry name" value="MFS_dom"/>
</dbReference>
<organism evidence="10 11">
    <name type="scientific">Powellomyces hirtus</name>
    <dbReference type="NCBI Taxonomy" id="109895"/>
    <lineage>
        <taxon>Eukaryota</taxon>
        <taxon>Fungi</taxon>
        <taxon>Fungi incertae sedis</taxon>
        <taxon>Chytridiomycota</taxon>
        <taxon>Chytridiomycota incertae sedis</taxon>
        <taxon>Chytridiomycetes</taxon>
        <taxon>Spizellomycetales</taxon>
        <taxon>Powellomycetaceae</taxon>
        <taxon>Powellomyces</taxon>
    </lineage>
</organism>
<keyword evidence="5 8" id="KW-1133">Transmembrane helix</keyword>
<comment type="subcellular location">
    <subcellularLocation>
        <location evidence="1">Membrane</location>
        <topology evidence="1">Multi-pass membrane protein</topology>
    </subcellularLocation>
</comment>
<accession>A0A507DZ68</accession>
<feature type="transmembrane region" description="Helical" evidence="8">
    <location>
        <begin position="324"/>
        <end position="348"/>
    </location>
</feature>
<feature type="transmembrane region" description="Helical" evidence="8">
    <location>
        <begin position="388"/>
        <end position="409"/>
    </location>
</feature>
<feature type="transmembrane region" description="Helical" evidence="8">
    <location>
        <begin position="36"/>
        <end position="55"/>
    </location>
</feature>
<evidence type="ECO:0000256" key="1">
    <source>
        <dbReference type="ARBA" id="ARBA00004141"/>
    </source>
</evidence>
<evidence type="ECO:0000256" key="8">
    <source>
        <dbReference type="SAM" id="Phobius"/>
    </source>
</evidence>
<dbReference type="InterPro" id="IPR036259">
    <property type="entry name" value="MFS_trans_sf"/>
</dbReference>
<evidence type="ECO:0000256" key="7">
    <source>
        <dbReference type="RuleBase" id="RU003346"/>
    </source>
</evidence>
<dbReference type="PROSITE" id="PS50850">
    <property type="entry name" value="MFS"/>
    <property type="match status" value="1"/>
</dbReference>
<evidence type="ECO:0000256" key="3">
    <source>
        <dbReference type="ARBA" id="ARBA00022448"/>
    </source>
</evidence>